<name>A0A9X3BMJ9_9MYCO</name>
<accession>A0A9X3BMJ9</accession>
<keyword evidence="2" id="KW-1185">Reference proteome</keyword>
<dbReference type="EMBL" id="JACKSJ010000062">
    <property type="protein sequence ID" value="MCV7170040.1"/>
    <property type="molecule type" value="Genomic_DNA"/>
</dbReference>
<dbReference type="Proteomes" id="UP001140293">
    <property type="component" value="Unassembled WGS sequence"/>
</dbReference>
<comment type="caution">
    <text evidence="1">The sequence shown here is derived from an EMBL/GenBank/DDBJ whole genome shotgun (WGS) entry which is preliminary data.</text>
</comment>
<reference evidence="1" key="1">
    <citation type="submission" date="2020-07" db="EMBL/GenBank/DDBJ databases">
        <authorList>
            <person name="Pettersson B.M.F."/>
            <person name="Behra P.R.K."/>
            <person name="Ramesh M."/>
            <person name="Das S."/>
            <person name="Dasgupta S."/>
            <person name="Kirsebom L.A."/>
        </authorList>
    </citation>
    <scope>NUCLEOTIDE SEQUENCE</scope>
    <source>
        <strain evidence="1">DSM 44615</strain>
    </source>
</reference>
<proteinExistence type="predicted"/>
<evidence type="ECO:0000313" key="1">
    <source>
        <dbReference type="EMBL" id="MCV7170040.1"/>
    </source>
</evidence>
<evidence type="ECO:0008006" key="3">
    <source>
        <dbReference type="Google" id="ProtNLM"/>
    </source>
</evidence>
<sequence>MSRTARIGVGVAVVAALALGRAIDTVVPAVTDTRPFEHSGGVGDRVRLAYADITVDAVHIARRVDNGSRRLGSPGRWLVVDATVVARGRPLATPGVWLHDARGRTFSADPRSGYAWVPAPTGVRWRVRIPFEIPEDALAGAMLRWARNTKDDRRDDVAEVDLGIDRDEAAELWHTDETMEITEPGIVAS</sequence>
<dbReference type="AlphaFoldDB" id="A0A9X3BMJ9"/>
<evidence type="ECO:0000313" key="2">
    <source>
        <dbReference type="Proteomes" id="UP001140293"/>
    </source>
</evidence>
<protein>
    <recommendedName>
        <fullName evidence="3">DUF4352 domain-containing protein</fullName>
    </recommendedName>
</protein>
<dbReference type="RefSeq" id="WP_264012210.1">
    <property type="nucleotide sequence ID" value="NZ_JACKSJ010000062.1"/>
</dbReference>
<organism evidence="1 2">
    <name type="scientific">[Mycobacterium] manitobense</name>
    <dbReference type="NCBI Taxonomy" id="190147"/>
    <lineage>
        <taxon>Bacteria</taxon>
        <taxon>Bacillati</taxon>
        <taxon>Actinomycetota</taxon>
        <taxon>Actinomycetes</taxon>
        <taxon>Mycobacteriales</taxon>
        <taxon>Mycobacteriaceae</taxon>
        <taxon>Mycolicibacterium</taxon>
    </lineage>
</organism>
<reference evidence="1" key="2">
    <citation type="journal article" date="2022" name="BMC Genomics">
        <title>Comparative genome analysis of mycobacteria focusing on tRNA and non-coding RNA.</title>
        <authorList>
            <person name="Behra P.R.K."/>
            <person name="Pettersson B.M.F."/>
            <person name="Ramesh M."/>
            <person name="Das S."/>
            <person name="Dasgupta S."/>
            <person name="Kirsebom L.A."/>
        </authorList>
    </citation>
    <scope>NUCLEOTIDE SEQUENCE</scope>
    <source>
        <strain evidence="1">DSM 44615</strain>
    </source>
</reference>
<gene>
    <name evidence="1" type="ORF">H7I41_08910</name>
</gene>